<comment type="caution">
    <text evidence="6">The sequence shown here is derived from an EMBL/GenBank/DDBJ whole genome shotgun (WGS) entry which is preliminary data.</text>
</comment>
<feature type="domain" description="HTH lysR-type" evidence="5">
    <location>
        <begin position="4"/>
        <end position="61"/>
    </location>
</feature>
<dbReference type="PANTHER" id="PTHR30126">
    <property type="entry name" value="HTH-TYPE TRANSCRIPTIONAL REGULATOR"/>
    <property type="match status" value="1"/>
</dbReference>
<name>A0A3P3G530_9HYPH</name>
<sequence length="320" mass="36403">MDGLKLHDLRCFDAVVTEGSFQAAAIALNRTHPSVFAAVARLEAQLGLTLLDRGGYRVSLTDEGRQFHARARLALRELEHLQSYAGQLASGEETILRVVMGDVCPRPRILGLLSRFFAERTRTRLHLEYEAISGPVERLMESDADLIFHRANPSDPRLERIDLCQVAFVPVVAPRFLPFQGTREITPEAMRPFTQCVIRDTARHPSTENFFVLDGAHSCSTPDHMMKKELILHGLAWGHLPEWLIQDELSDGRLISIAGKHIPGRTEMVAAVRRRDRPHGPVAEALWRYILRRRHGMRLEDRRHDRHALRSQRRSGVCCQ</sequence>
<dbReference type="SUPFAM" id="SSF46785">
    <property type="entry name" value="Winged helix' DNA-binding domain"/>
    <property type="match status" value="1"/>
</dbReference>
<evidence type="ECO:0000256" key="3">
    <source>
        <dbReference type="ARBA" id="ARBA00023125"/>
    </source>
</evidence>
<evidence type="ECO:0000256" key="1">
    <source>
        <dbReference type="ARBA" id="ARBA00009437"/>
    </source>
</evidence>
<evidence type="ECO:0000313" key="6">
    <source>
        <dbReference type="EMBL" id="RRI05948.1"/>
    </source>
</evidence>
<evidence type="ECO:0000256" key="4">
    <source>
        <dbReference type="ARBA" id="ARBA00023163"/>
    </source>
</evidence>
<dbReference type="GO" id="GO:0003700">
    <property type="term" value="F:DNA-binding transcription factor activity"/>
    <property type="evidence" value="ECO:0007669"/>
    <property type="project" value="InterPro"/>
</dbReference>
<dbReference type="GO" id="GO:0000976">
    <property type="term" value="F:transcription cis-regulatory region binding"/>
    <property type="evidence" value="ECO:0007669"/>
    <property type="project" value="TreeGrafter"/>
</dbReference>
<reference evidence="6 7" key="1">
    <citation type="submission" date="2018-11" db="EMBL/GenBank/DDBJ databases">
        <title>the genome of Mesorhizobium tamadayense DSM 28320.</title>
        <authorList>
            <person name="Gao J."/>
        </authorList>
    </citation>
    <scope>NUCLEOTIDE SEQUENCE [LARGE SCALE GENOMIC DNA]</scope>
    <source>
        <strain evidence="6 7">DSM 28320</strain>
    </source>
</reference>
<evidence type="ECO:0000313" key="7">
    <source>
        <dbReference type="Proteomes" id="UP000273786"/>
    </source>
</evidence>
<keyword evidence="2" id="KW-0805">Transcription regulation</keyword>
<dbReference type="EMBL" id="RQXT01000004">
    <property type="protein sequence ID" value="RRI05948.1"/>
    <property type="molecule type" value="Genomic_DNA"/>
</dbReference>
<organism evidence="6 7">
    <name type="scientific">Mesorhizobium tamadayense</name>
    <dbReference type="NCBI Taxonomy" id="425306"/>
    <lineage>
        <taxon>Bacteria</taxon>
        <taxon>Pseudomonadati</taxon>
        <taxon>Pseudomonadota</taxon>
        <taxon>Alphaproteobacteria</taxon>
        <taxon>Hyphomicrobiales</taxon>
        <taxon>Phyllobacteriaceae</taxon>
        <taxon>Mesorhizobium</taxon>
    </lineage>
</organism>
<evidence type="ECO:0000256" key="2">
    <source>
        <dbReference type="ARBA" id="ARBA00023015"/>
    </source>
</evidence>
<dbReference type="InterPro" id="IPR036388">
    <property type="entry name" value="WH-like_DNA-bd_sf"/>
</dbReference>
<gene>
    <name evidence="6" type="ORF">EH240_05295</name>
</gene>
<keyword evidence="7" id="KW-1185">Reference proteome</keyword>
<dbReference type="InterPro" id="IPR036390">
    <property type="entry name" value="WH_DNA-bd_sf"/>
</dbReference>
<keyword evidence="4" id="KW-0804">Transcription</keyword>
<dbReference type="Gene3D" id="3.40.190.290">
    <property type="match status" value="1"/>
</dbReference>
<dbReference type="AlphaFoldDB" id="A0A3P3G530"/>
<dbReference type="Gene3D" id="1.10.10.10">
    <property type="entry name" value="Winged helix-like DNA-binding domain superfamily/Winged helix DNA-binding domain"/>
    <property type="match status" value="1"/>
</dbReference>
<dbReference type="SUPFAM" id="SSF53850">
    <property type="entry name" value="Periplasmic binding protein-like II"/>
    <property type="match status" value="1"/>
</dbReference>
<dbReference type="InterPro" id="IPR000847">
    <property type="entry name" value="LysR_HTH_N"/>
</dbReference>
<comment type="similarity">
    <text evidence="1">Belongs to the LysR transcriptional regulatory family.</text>
</comment>
<dbReference type="Proteomes" id="UP000273786">
    <property type="component" value="Unassembled WGS sequence"/>
</dbReference>
<dbReference type="PROSITE" id="PS50931">
    <property type="entry name" value="HTH_LYSR"/>
    <property type="match status" value="1"/>
</dbReference>
<dbReference type="RefSeq" id="WP_124996357.1">
    <property type="nucleotide sequence ID" value="NZ_RQXT01000004.1"/>
</dbReference>
<dbReference type="Pfam" id="PF03466">
    <property type="entry name" value="LysR_substrate"/>
    <property type="match status" value="1"/>
</dbReference>
<evidence type="ECO:0000259" key="5">
    <source>
        <dbReference type="PROSITE" id="PS50931"/>
    </source>
</evidence>
<dbReference type="InterPro" id="IPR005119">
    <property type="entry name" value="LysR_subst-bd"/>
</dbReference>
<dbReference type="OrthoDB" id="196624at2"/>
<protein>
    <submittedName>
        <fullName evidence="6">LysR family transcriptional regulator</fullName>
    </submittedName>
</protein>
<dbReference type="PANTHER" id="PTHR30126:SF88">
    <property type="entry name" value="TRANSCRIPTIONAL REGULATOR-RELATED"/>
    <property type="match status" value="1"/>
</dbReference>
<keyword evidence="3" id="KW-0238">DNA-binding</keyword>
<dbReference type="Pfam" id="PF00126">
    <property type="entry name" value="HTH_1"/>
    <property type="match status" value="1"/>
</dbReference>
<accession>A0A3P3G530</accession>
<proteinExistence type="inferred from homology"/>